<organism evidence="1">
    <name type="scientific">Salmonella enterica</name>
    <name type="common">Salmonella choleraesuis</name>
    <dbReference type="NCBI Taxonomy" id="28901"/>
    <lineage>
        <taxon>Bacteria</taxon>
        <taxon>Pseudomonadati</taxon>
        <taxon>Pseudomonadota</taxon>
        <taxon>Gammaproteobacteria</taxon>
        <taxon>Enterobacterales</taxon>
        <taxon>Enterobacteriaceae</taxon>
        <taxon>Salmonella</taxon>
    </lineage>
</organism>
<dbReference type="EMBL" id="AACZBH010000040">
    <property type="protein sequence ID" value="EAN7516785.1"/>
    <property type="molecule type" value="Genomic_DNA"/>
</dbReference>
<accession>A0A5T3REN5</accession>
<sequence length="142" mass="15724">MKTVDMLATYLDAWPSKYIRIFQGSDSIFYGEESIGETDLVITKAIPGEQLAGLMLSEDAGTCITCQEWVAARMSAMEKGNVPDISRAYVNREKSDGDYMHENLYNMKLQCLHAALIQNGQFDKTNATNIAEAINAGFDAIK</sequence>
<gene>
    <name evidence="1" type="ORF">EKX87_15950</name>
</gene>
<reference evidence="1" key="1">
    <citation type="submission" date="2018-12" db="EMBL/GenBank/DDBJ databases">
        <authorList>
            <consortium name="PulseNet: The National Subtyping Network for Foodborne Disease Surveillance"/>
            <person name="Tarr C.L."/>
            <person name="Trees E."/>
            <person name="Katz L.S."/>
            <person name="Carleton-Romer H.A."/>
            <person name="Stroika S."/>
            <person name="Kucerova Z."/>
            <person name="Roache K.F."/>
            <person name="Sabol A.L."/>
            <person name="Besser J."/>
            <person name="Gerner-Smidt P."/>
        </authorList>
    </citation>
    <scope>NUCLEOTIDE SEQUENCE</scope>
    <source>
        <strain evidence="1">PNUSAS064340</strain>
    </source>
</reference>
<protein>
    <submittedName>
        <fullName evidence="1">Uncharacterized protein</fullName>
    </submittedName>
</protein>
<evidence type="ECO:0000313" key="1">
    <source>
        <dbReference type="EMBL" id="EAN7516785.1"/>
    </source>
</evidence>
<proteinExistence type="predicted"/>
<dbReference type="AlphaFoldDB" id="A0A5T3REN5"/>
<comment type="caution">
    <text evidence="1">The sequence shown here is derived from an EMBL/GenBank/DDBJ whole genome shotgun (WGS) entry which is preliminary data.</text>
</comment>
<name>A0A5T3REN5_SALER</name>